<sequence>MSAPSDSIEIRLERISQLFNMLDPFPFRERDLDADAEEFIVGWARELPSRQPISIVIHLPADEAAQPEARGVGDAIHNFFRDRAEAVSRELRELFRIGRHMLVIGGAVLAACLFLARMASDALGGGTFRSFVVESLVILGWVANSRPLEIFLYDWWPLVRRRDLLRRLGEAQVTIIAVPPAPV</sequence>
<gene>
    <name evidence="1" type="ORF">QOZ94_001421</name>
</gene>
<name>A0ABU0LBW5_XANAG</name>
<keyword evidence="2" id="KW-1185">Reference proteome</keyword>
<accession>A0ABU0LBW5</accession>
<protein>
    <submittedName>
        <fullName evidence="1">Uncharacterized protein</fullName>
    </submittedName>
</protein>
<comment type="caution">
    <text evidence="1">The sequence shown here is derived from an EMBL/GenBank/DDBJ whole genome shotgun (WGS) entry which is preliminary data.</text>
</comment>
<dbReference type="Proteomes" id="UP001241747">
    <property type="component" value="Unassembled WGS sequence"/>
</dbReference>
<proteinExistence type="predicted"/>
<evidence type="ECO:0000313" key="2">
    <source>
        <dbReference type="Proteomes" id="UP001241747"/>
    </source>
</evidence>
<dbReference type="EMBL" id="JAUSVY010000003">
    <property type="protein sequence ID" value="MDQ0504639.1"/>
    <property type="molecule type" value="Genomic_DNA"/>
</dbReference>
<dbReference type="RefSeq" id="WP_237347472.1">
    <property type="nucleotide sequence ID" value="NZ_JABWGX010000036.1"/>
</dbReference>
<reference evidence="1 2" key="1">
    <citation type="submission" date="2023-07" db="EMBL/GenBank/DDBJ databases">
        <title>Genomic Encyclopedia of Type Strains, Phase IV (KMG-IV): sequencing the most valuable type-strain genomes for metagenomic binning, comparative biology and taxonomic classification.</title>
        <authorList>
            <person name="Goeker M."/>
        </authorList>
    </citation>
    <scope>NUCLEOTIDE SEQUENCE [LARGE SCALE GENOMIC DNA]</scope>
    <source>
        <strain evidence="1 2">DSM 3770</strain>
    </source>
</reference>
<organism evidence="1 2">
    <name type="scientific">Xanthobacter agilis</name>
    <dbReference type="NCBI Taxonomy" id="47492"/>
    <lineage>
        <taxon>Bacteria</taxon>
        <taxon>Pseudomonadati</taxon>
        <taxon>Pseudomonadota</taxon>
        <taxon>Alphaproteobacteria</taxon>
        <taxon>Hyphomicrobiales</taxon>
        <taxon>Xanthobacteraceae</taxon>
        <taxon>Xanthobacter</taxon>
    </lineage>
</organism>
<evidence type="ECO:0000313" key="1">
    <source>
        <dbReference type="EMBL" id="MDQ0504639.1"/>
    </source>
</evidence>